<keyword evidence="4" id="KW-0472">Membrane</keyword>
<organism evidence="6 7">
    <name type="scientific">Rhodoferax potami</name>
    <dbReference type="NCBI Taxonomy" id="3068338"/>
    <lineage>
        <taxon>Bacteria</taxon>
        <taxon>Pseudomonadati</taxon>
        <taxon>Pseudomonadota</taxon>
        <taxon>Betaproteobacteria</taxon>
        <taxon>Burkholderiales</taxon>
        <taxon>Comamonadaceae</taxon>
        <taxon>Rhodoferax</taxon>
    </lineage>
</organism>
<reference evidence="6 7" key="1">
    <citation type="submission" date="2023-08" db="EMBL/GenBank/DDBJ databases">
        <title>Rhodoferax potami sp. nov. and Rhodoferax mekongensis sp. nov., isolated from the Mekong River in Thailand.</title>
        <authorList>
            <person name="Kitikhun S."/>
            <person name="Charoenyingcharoen P."/>
            <person name="Siriarchawattana P."/>
            <person name="Likhitrattanapisal S."/>
            <person name="Nilsakha T."/>
            <person name="Chanpet A."/>
            <person name="Rattanawaree P."/>
            <person name="Ingsriswang S."/>
        </authorList>
    </citation>
    <scope>NUCLEOTIDE SEQUENCE [LARGE SCALE GENOMIC DNA]</scope>
    <source>
        <strain evidence="6 7">TBRC 17660</strain>
    </source>
</reference>
<evidence type="ECO:0000256" key="4">
    <source>
        <dbReference type="SAM" id="Phobius"/>
    </source>
</evidence>
<evidence type="ECO:0000313" key="7">
    <source>
        <dbReference type="Proteomes" id="UP001321700"/>
    </source>
</evidence>
<sequence length="416" mass="45619">MSHAIDIPWLHRLWMTGLVWGSVSVAMYWLAPWGLAHTATVLGGSKPWEYLAVSLLAIALAGGLNLVVQRAWQHARSTSRGVGGHARMPPDMAAAELRHVAPYLEVLAQQLDGSVSDTEEGVMNVIKIVDSVYQVSGQQLERIQASEANGAELSEVVREKIQVDQQLGAILEMFVQDQQRDIETNLGRLKRLQEVKALTPLVDVISNVARQTNFLAINAAIEAARAGESGRGFAVVAAEIRVLSNRTAEVAVDIARRISSATDGIDQELESVESHTDRHSSAGNMRKVLDDINAMQARFAEGSASLLEIVEGVRSGHMEIVHKLSEALGQIQFHDVIRQRIEQVQGAMHELNSHLQSVADQMHDKPWDREGMVSLTQQLEQQVSRYVMASQHLAHKTATGGEAQVSNDGLPKIELF</sequence>
<proteinExistence type="inferred from homology"/>
<dbReference type="SUPFAM" id="SSF58104">
    <property type="entry name" value="Methyl-accepting chemotaxis protein (MCP) signaling domain"/>
    <property type="match status" value="1"/>
</dbReference>
<evidence type="ECO:0000256" key="2">
    <source>
        <dbReference type="ARBA" id="ARBA00029447"/>
    </source>
</evidence>
<dbReference type="PANTHER" id="PTHR32089">
    <property type="entry name" value="METHYL-ACCEPTING CHEMOTAXIS PROTEIN MCPB"/>
    <property type="match status" value="1"/>
</dbReference>
<dbReference type="Pfam" id="PF00015">
    <property type="entry name" value="MCPsignal"/>
    <property type="match status" value="1"/>
</dbReference>
<evidence type="ECO:0000256" key="1">
    <source>
        <dbReference type="ARBA" id="ARBA00023224"/>
    </source>
</evidence>
<name>A0ABU3KJT7_9BURK</name>
<dbReference type="Proteomes" id="UP001321700">
    <property type="component" value="Unassembled WGS sequence"/>
</dbReference>
<keyword evidence="1 3" id="KW-0807">Transducer</keyword>
<keyword evidence="4" id="KW-1133">Transmembrane helix</keyword>
<evidence type="ECO:0000259" key="5">
    <source>
        <dbReference type="PROSITE" id="PS50111"/>
    </source>
</evidence>
<evidence type="ECO:0000256" key="3">
    <source>
        <dbReference type="PROSITE-ProRule" id="PRU00284"/>
    </source>
</evidence>
<dbReference type="InterPro" id="IPR004089">
    <property type="entry name" value="MCPsignal_dom"/>
</dbReference>
<dbReference type="RefSeq" id="WP_313873823.1">
    <property type="nucleotide sequence ID" value="NZ_JAVBIK010000001.1"/>
</dbReference>
<accession>A0ABU3KJT7</accession>
<feature type="transmembrane region" description="Helical" evidence="4">
    <location>
        <begin position="12"/>
        <end position="30"/>
    </location>
</feature>
<protein>
    <submittedName>
        <fullName evidence="6">Methyl-accepting chemotaxis protein</fullName>
    </submittedName>
</protein>
<dbReference type="SMART" id="SM00283">
    <property type="entry name" value="MA"/>
    <property type="match status" value="1"/>
</dbReference>
<dbReference type="PRINTS" id="PR00260">
    <property type="entry name" value="CHEMTRNSDUCR"/>
</dbReference>
<dbReference type="InterPro" id="IPR004090">
    <property type="entry name" value="Chemotax_Me-accpt_rcpt"/>
</dbReference>
<comment type="similarity">
    <text evidence="2">Belongs to the methyl-accepting chemotaxis (MCP) protein family.</text>
</comment>
<feature type="transmembrane region" description="Helical" evidence="4">
    <location>
        <begin position="50"/>
        <end position="68"/>
    </location>
</feature>
<dbReference type="EMBL" id="JAVBIK010000001">
    <property type="protein sequence ID" value="MDT7518040.1"/>
    <property type="molecule type" value="Genomic_DNA"/>
</dbReference>
<evidence type="ECO:0000313" key="6">
    <source>
        <dbReference type="EMBL" id="MDT7518040.1"/>
    </source>
</evidence>
<feature type="domain" description="Methyl-accepting transducer" evidence="5">
    <location>
        <begin position="193"/>
        <end position="332"/>
    </location>
</feature>
<dbReference type="PROSITE" id="PS50111">
    <property type="entry name" value="CHEMOTAXIS_TRANSDUC_2"/>
    <property type="match status" value="1"/>
</dbReference>
<comment type="caution">
    <text evidence="6">The sequence shown here is derived from an EMBL/GenBank/DDBJ whole genome shotgun (WGS) entry which is preliminary data.</text>
</comment>
<keyword evidence="4" id="KW-0812">Transmembrane</keyword>
<dbReference type="PANTHER" id="PTHR32089:SF112">
    <property type="entry name" value="LYSOZYME-LIKE PROTEIN-RELATED"/>
    <property type="match status" value="1"/>
</dbReference>
<dbReference type="Gene3D" id="1.10.287.950">
    <property type="entry name" value="Methyl-accepting chemotaxis protein"/>
    <property type="match status" value="1"/>
</dbReference>
<gene>
    <name evidence="6" type="ORF">RAE19_04710</name>
</gene>
<keyword evidence="7" id="KW-1185">Reference proteome</keyword>